<dbReference type="AlphaFoldDB" id="A0A2Z2P239"/>
<keyword evidence="5 9" id="KW-0269">Exonuclease</keyword>
<evidence type="ECO:0000256" key="3">
    <source>
        <dbReference type="ARBA" id="ARBA00022722"/>
    </source>
</evidence>
<dbReference type="InterPro" id="IPR041122">
    <property type="entry name" value="RecJ_OB"/>
</dbReference>
<keyword evidence="3" id="KW-0540">Nuclease</keyword>
<evidence type="ECO:0000256" key="4">
    <source>
        <dbReference type="ARBA" id="ARBA00022801"/>
    </source>
</evidence>
<dbReference type="Proteomes" id="UP000250079">
    <property type="component" value="Chromosome"/>
</dbReference>
<feature type="domain" description="DDH" evidence="6">
    <location>
        <begin position="78"/>
        <end position="234"/>
    </location>
</feature>
<gene>
    <name evidence="9" type="primary">recJ</name>
    <name evidence="9" type="ORF">IMCC3135_26575</name>
</gene>
<dbReference type="Pfam" id="PF01368">
    <property type="entry name" value="DHH"/>
    <property type="match status" value="1"/>
</dbReference>
<dbReference type="GO" id="GO:0006310">
    <property type="term" value="P:DNA recombination"/>
    <property type="evidence" value="ECO:0007669"/>
    <property type="project" value="InterPro"/>
</dbReference>
<dbReference type="OrthoDB" id="9809852at2"/>
<dbReference type="PANTHER" id="PTHR30255">
    <property type="entry name" value="SINGLE-STRANDED-DNA-SPECIFIC EXONUCLEASE RECJ"/>
    <property type="match status" value="1"/>
</dbReference>
<dbReference type="Pfam" id="PF17768">
    <property type="entry name" value="RecJ_OB"/>
    <property type="match status" value="1"/>
</dbReference>
<protein>
    <recommendedName>
        <fullName evidence="2">Single-stranded-DNA-specific exonuclease RecJ</fullName>
    </recommendedName>
</protein>
<dbReference type="InterPro" id="IPR004610">
    <property type="entry name" value="RecJ"/>
</dbReference>
<dbReference type="NCBIfam" id="TIGR00644">
    <property type="entry name" value="recJ"/>
    <property type="match status" value="1"/>
</dbReference>
<organism evidence="9 10">
    <name type="scientific">Granulosicoccus antarcticus IMCC3135</name>
    <dbReference type="NCBI Taxonomy" id="1192854"/>
    <lineage>
        <taxon>Bacteria</taxon>
        <taxon>Pseudomonadati</taxon>
        <taxon>Pseudomonadota</taxon>
        <taxon>Gammaproteobacteria</taxon>
        <taxon>Chromatiales</taxon>
        <taxon>Granulosicoccaceae</taxon>
        <taxon>Granulosicoccus</taxon>
    </lineage>
</organism>
<dbReference type="InterPro" id="IPR001667">
    <property type="entry name" value="DDH_dom"/>
</dbReference>
<proteinExistence type="inferred from homology"/>
<reference evidence="9 10" key="1">
    <citation type="submission" date="2016-12" db="EMBL/GenBank/DDBJ databases">
        <authorList>
            <person name="Song W.-J."/>
            <person name="Kurnit D.M."/>
        </authorList>
    </citation>
    <scope>NUCLEOTIDE SEQUENCE [LARGE SCALE GENOMIC DNA]</scope>
    <source>
        <strain evidence="9 10">IMCC3135</strain>
    </source>
</reference>
<name>A0A2Z2P239_9GAMM</name>
<dbReference type="GO" id="GO:0008409">
    <property type="term" value="F:5'-3' exonuclease activity"/>
    <property type="evidence" value="ECO:0007669"/>
    <property type="project" value="InterPro"/>
</dbReference>
<dbReference type="InterPro" id="IPR003156">
    <property type="entry name" value="DHHA1_dom"/>
</dbReference>
<dbReference type="Pfam" id="PF02272">
    <property type="entry name" value="DHHA1"/>
    <property type="match status" value="1"/>
</dbReference>
<dbReference type="Gene3D" id="3.90.1640.30">
    <property type="match status" value="1"/>
</dbReference>
<dbReference type="Gene3D" id="3.10.310.30">
    <property type="match status" value="1"/>
</dbReference>
<evidence type="ECO:0000259" key="6">
    <source>
        <dbReference type="Pfam" id="PF01368"/>
    </source>
</evidence>
<dbReference type="KEGG" id="gai:IMCC3135_26575"/>
<evidence type="ECO:0000256" key="2">
    <source>
        <dbReference type="ARBA" id="ARBA00019841"/>
    </source>
</evidence>
<feature type="domain" description="DHHA1" evidence="7">
    <location>
        <begin position="359"/>
        <end position="456"/>
    </location>
</feature>
<keyword evidence="10" id="KW-1185">Reference proteome</keyword>
<dbReference type="SUPFAM" id="SSF64182">
    <property type="entry name" value="DHH phosphoesterases"/>
    <property type="match status" value="1"/>
</dbReference>
<evidence type="ECO:0000259" key="7">
    <source>
        <dbReference type="Pfam" id="PF02272"/>
    </source>
</evidence>
<dbReference type="RefSeq" id="WP_088920293.1">
    <property type="nucleotide sequence ID" value="NZ_CP018632.1"/>
</dbReference>
<comment type="similarity">
    <text evidence="1">Belongs to the RecJ family.</text>
</comment>
<evidence type="ECO:0000259" key="8">
    <source>
        <dbReference type="Pfam" id="PF17768"/>
    </source>
</evidence>
<keyword evidence="4 9" id="KW-0378">Hydrolase</keyword>
<evidence type="ECO:0000313" key="9">
    <source>
        <dbReference type="EMBL" id="ASJ75370.1"/>
    </source>
</evidence>
<dbReference type="EMBL" id="CP018632">
    <property type="protein sequence ID" value="ASJ75370.1"/>
    <property type="molecule type" value="Genomic_DNA"/>
</dbReference>
<feature type="domain" description="RecJ OB" evidence="8">
    <location>
        <begin position="471"/>
        <end position="573"/>
    </location>
</feature>
<dbReference type="GO" id="GO:0006281">
    <property type="term" value="P:DNA repair"/>
    <property type="evidence" value="ECO:0007669"/>
    <property type="project" value="InterPro"/>
</dbReference>
<dbReference type="PANTHER" id="PTHR30255:SF2">
    <property type="entry name" value="SINGLE-STRANDED-DNA-SPECIFIC EXONUCLEASE RECJ"/>
    <property type="match status" value="1"/>
</dbReference>
<dbReference type="InterPro" id="IPR038763">
    <property type="entry name" value="DHH_sf"/>
</dbReference>
<accession>A0A2Z2P239</accession>
<evidence type="ECO:0000313" key="10">
    <source>
        <dbReference type="Proteomes" id="UP000250079"/>
    </source>
</evidence>
<sequence length="581" mass="63271">MVSTSKALAVHIIERAVPELPVVLHSNALVHRLLAARGVTDVAELDFSPADLPRPDLLPDIDKAVTRLLQARDQGERLLVVGDYDCDGATSTTVALLGLRMLGFEHIDFLIPSRFKFGYGLSPAIVDVAQELHQPAVILTVDNGVASVEGVETARHWGIDVVVTDHHLAPEILPLATAIVNPNVPGSTFPAKNLAGVGVIFYVLLAMRRQLAEQGDAHGKARLADLLDLVAIGTVADVVPLDRCNRILVEQGLRRIRSAHTRPGVLALMQVAGKDPATISTQDIGFGIGPRLNAAGRLDDMSVGVRCLMATSESSAMPLASSLNDLNQRRRTIEQDMRESAEEQLLNMDINGLEQNDSFSVCLMDEDWHEGVIGILAGRIKESLHRPCVVFAGGDGDNLKGSARSIKGVHIRDVLQSIATLHPGMIEKFGGHAMAAGLSLPRASFELFRGYFEETVRQAMGGRLVEREYEVDGTLDCDERNLDNARLLENLMPWGQGFEAPLFAGNFIIASQREVGDGKHLKLTLEDPQNHASVDAIAFNCVAVASPGEEVRLVYSLEMNTWRDRQQVQLRVHHLEAVVLR</sequence>
<dbReference type="InterPro" id="IPR051673">
    <property type="entry name" value="SSDNA_exonuclease_RecJ"/>
</dbReference>
<evidence type="ECO:0000256" key="5">
    <source>
        <dbReference type="ARBA" id="ARBA00022839"/>
    </source>
</evidence>
<evidence type="ECO:0000256" key="1">
    <source>
        <dbReference type="ARBA" id="ARBA00005915"/>
    </source>
</evidence>
<dbReference type="GO" id="GO:0003676">
    <property type="term" value="F:nucleic acid binding"/>
    <property type="evidence" value="ECO:0007669"/>
    <property type="project" value="InterPro"/>
</dbReference>